<gene>
    <name evidence="1" type="ORF">AMORRO_LOCUS6863</name>
</gene>
<dbReference type="Proteomes" id="UP000789342">
    <property type="component" value="Unassembled WGS sequence"/>
</dbReference>
<protein>
    <submittedName>
        <fullName evidence="1">5022_t:CDS:1</fullName>
    </submittedName>
</protein>
<organism evidence="1 2">
    <name type="scientific">Acaulospora morrowiae</name>
    <dbReference type="NCBI Taxonomy" id="94023"/>
    <lineage>
        <taxon>Eukaryota</taxon>
        <taxon>Fungi</taxon>
        <taxon>Fungi incertae sedis</taxon>
        <taxon>Mucoromycota</taxon>
        <taxon>Glomeromycotina</taxon>
        <taxon>Glomeromycetes</taxon>
        <taxon>Diversisporales</taxon>
        <taxon>Acaulosporaceae</taxon>
        <taxon>Acaulospora</taxon>
    </lineage>
</organism>
<evidence type="ECO:0000313" key="2">
    <source>
        <dbReference type="Proteomes" id="UP000789342"/>
    </source>
</evidence>
<evidence type="ECO:0000313" key="1">
    <source>
        <dbReference type="EMBL" id="CAG8579957.1"/>
    </source>
</evidence>
<sequence length="241" mass="26932">MESAFFQKIFTPNASKFFQLVHQGTNRKMSNFRKRSAKPLWSKIIGLDKDGPIKDRRKRKSNKALRECNRHLVLPFYDDDILCGQASQSLSTPSDGVVPKGTRVPTFPSFNLPPPMKTNHLKHDYASQILSCQLGGVGTPLHKIFHPSIDKTMSCIIEFKKSGYTRASGKAGRGGLFLFSYLNRPNLPSPMYLWPPKSSLAPSRSPLFVSHTERNKTIDRDDPPITGLRTALAACLLATMS</sequence>
<dbReference type="EMBL" id="CAJVPV010004833">
    <property type="protein sequence ID" value="CAG8579957.1"/>
    <property type="molecule type" value="Genomic_DNA"/>
</dbReference>
<keyword evidence="2" id="KW-1185">Reference proteome</keyword>
<name>A0A9N9BW44_9GLOM</name>
<comment type="caution">
    <text evidence="1">The sequence shown here is derived from an EMBL/GenBank/DDBJ whole genome shotgun (WGS) entry which is preliminary data.</text>
</comment>
<dbReference type="AlphaFoldDB" id="A0A9N9BW44"/>
<proteinExistence type="predicted"/>
<accession>A0A9N9BW44</accession>
<reference evidence="1" key="1">
    <citation type="submission" date="2021-06" db="EMBL/GenBank/DDBJ databases">
        <authorList>
            <person name="Kallberg Y."/>
            <person name="Tangrot J."/>
            <person name="Rosling A."/>
        </authorList>
    </citation>
    <scope>NUCLEOTIDE SEQUENCE</scope>
    <source>
        <strain evidence="1">CL551</strain>
    </source>
</reference>